<evidence type="ECO:0000256" key="7">
    <source>
        <dbReference type="ARBA" id="ARBA00022927"/>
    </source>
</evidence>
<evidence type="ECO:0000313" key="13">
    <source>
        <dbReference type="EMBL" id="PND40174.1"/>
    </source>
</evidence>
<evidence type="ECO:0000256" key="4">
    <source>
        <dbReference type="ARBA" id="ARBA00022475"/>
    </source>
</evidence>
<dbReference type="InterPro" id="IPR037682">
    <property type="entry name" value="TonB_C"/>
</dbReference>
<evidence type="ECO:0000256" key="5">
    <source>
        <dbReference type="ARBA" id="ARBA00022519"/>
    </source>
</evidence>
<feature type="domain" description="TonB C-terminal" evidence="12">
    <location>
        <begin position="150"/>
        <end position="250"/>
    </location>
</feature>
<evidence type="ECO:0000259" key="12">
    <source>
        <dbReference type="PROSITE" id="PS52015"/>
    </source>
</evidence>
<dbReference type="InterPro" id="IPR051045">
    <property type="entry name" value="TonB-dependent_transducer"/>
</dbReference>
<comment type="caution">
    <text evidence="13">The sequence shown here is derived from an EMBL/GenBank/DDBJ whole genome shotgun (WGS) entry which is preliminary data.</text>
</comment>
<dbReference type="PANTHER" id="PTHR33446">
    <property type="entry name" value="PROTEIN TONB-RELATED"/>
    <property type="match status" value="1"/>
</dbReference>
<dbReference type="PANTHER" id="PTHR33446:SF2">
    <property type="entry name" value="PROTEIN TONB"/>
    <property type="match status" value="1"/>
</dbReference>
<name>A0A2N8L397_9BURK</name>
<keyword evidence="7 10" id="KW-0653">Protein transport</keyword>
<reference evidence="13 14" key="1">
    <citation type="submission" date="2018-01" db="EMBL/GenBank/DDBJ databases">
        <title>Draft genome sequence of Paucibacter aquatile CR182 isolated from freshwater of the Nakdong River.</title>
        <authorList>
            <person name="Choi A."/>
            <person name="Chung E.J."/>
        </authorList>
    </citation>
    <scope>NUCLEOTIDE SEQUENCE [LARGE SCALE GENOMIC DNA]</scope>
    <source>
        <strain evidence="13 14">CR182</strain>
    </source>
</reference>
<keyword evidence="3 10" id="KW-0813">Transport</keyword>
<dbReference type="Gene3D" id="3.30.1150.10">
    <property type="match status" value="1"/>
</dbReference>
<keyword evidence="14" id="KW-1185">Reference proteome</keyword>
<keyword evidence="5 10" id="KW-0997">Cell inner membrane</keyword>
<evidence type="ECO:0000313" key="14">
    <source>
        <dbReference type="Proteomes" id="UP000235916"/>
    </source>
</evidence>
<dbReference type="GO" id="GO:0015031">
    <property type="term" value="P:protein transport"/>
    <property type="evidence" value="ECO:0007669"/>
    <property type="project" value="UniProtKB-UniRule"/>
</dbReference>
<evidence type="ECO:0000256" key="6">
    <source>
        <dbReference type="ARBA" id="ARBA00022692"/>
    </source>
</evidence>
<protein>
    <recommendedName>
        <fullName evidence="10">Protein TonB</fullName>
    </recommendedName>
</protein>
<dbReference type="InterPro" id="IPR003538">
    <property type="entry name" value="TonB"/>
</dbReference>
<keyword evidence="10" id="KW-0735">Signal-anchor</keyword>
<comment type="subcellular location">
    <subcellularLocation>
        <location evidence="1 10">Cell inner membrane</location>
        <topology evidence="1 10">Single-pass membrane protein</topology>
        <orientation evidence="1 10">Periplasmic side</orientation>
    </subcellularLocation>
</comment>
<accession>A0A2N8L397</accession>
<dbReference type="Pfam" id="PF03544">
    <property type="entry name" value="TonB_C"/>
    <property type="match status" value="1"/>
</dbReference>
<evidence type="ECO:0000256" key="3">
    <source>
        <dbReference type="ARBA" id="ARBA00022448"/>
    </source>
</evidence>
<evidence type="ECO:0000256" key="2">
    <source>
        <dbReference type="ARBA" id="ARBA00006555"/>
    </source>
</evidence>
<dbReference type="AlphaFoldDB" id="A0A2N8L397"/>
<keyword evidence="4 10" id="KW-1003">Cell membrane</keyword>
<organism evidence="13 14">
    <name type="scientific">Kinneretia aquatilis</name>
    <dbReference type="NCBI Taxonomy" id="2070761"/>
    <lineage>
        <taxon>Bacteria</taxon>
        <taxon>Pseudomonadati</taxon>
        <taxon>Pseudomonadota</taxon>
        <taxon>Betaproteobacteria</taxon>
        <taxon>Burkholderiales</taxon>
        <taxon>Sphaerotilaceae</taxon>
        <taxon>Roseateles</taxon>
    </lineage>
</organism>
<dbReference type="Proteomes" id="UP000235916">
    <property type="component" value="Unassembled WGS sequence"/>
</dbReference>
<dbReference type="GO" id="GO:0098797">
    <property type="term" value="C:plasma membrane protein complex"/>
    <property type="evidence" value="ECO:0007669"/>
    <property type="project" value="TreeGrafter"/>
</dbReference>
<keyword evidence="6" id="KW-0812">Transmembrane</keyword>
<dbReference type="InterPro" id="IPR006260">
    <property type="entry name" value="TonB/TolA_C"/>
</dbReference>
<dbReference type="PRINTS" id="PR01374">
    <property type="entry name" value="TONBPROTEIN"/>
</dbReference>
<evidence type="ECO:0000256" key="1">
    <source>
        <dbReference type="ARBA" id="ARBA00004383"/>
    </source>
</evidence>
<dbReference type="GO" id="GO:0015891">
    <property type="term" value="P:siderophore transport"/>
    <property type="evidence" value="ECO:0007669"/>
    <property type="project" value="InterPro"/>
</dbReference>
<gene>
    <name evidence="13" type="ORF">C1O66_01975</name>
</gene>
<sequence>MSMHKTPALATPRRPVVLGLVLTAHLSGVLGLAWALHGRPASPPAARPMTVAVSLLPQRIPQAKDSAPAPRPERAPRPSLAAAPSLPVLQAMAQAPSVVSAPVTLEAEASKARADLPLLAAVAQQTAASPVSARPMPAHPVDIGSPAQLPAEHGDCAARQAARLYPAALRERGIEGQVLLRVQVAEDGRAAEVRVQRGSGWRLLDQAAQALALACRYVPAQARTQEQLQALSSWVEVPVRFALQRGSSGNPTSSESPH</sequence>
<comment type="similarity">
    <text evidence="2 10">Belongs to the TonB family.</text>
</comment>
<evidence type="ECO:0000256" key="10">
    <source>
        <dbReference type="RuleBase" id="RU362123"/>
    </source>
</evidence>
<dbReference type="OrthoDB" id="9792439at2"/>
<evidence type="ECO:0000256" key="8">
    <source>
        <dbReference type="ARBA" id="ARBA00022989"/>
    </source>
</evidence>
<keyword evidence="8" id="KW-1133">Transmembrane helix</keyword>
<dbReference type="GO" id="GO:0030288">
    <property type="term" value="C:outer membrane-bounded periplasmic space"/>
    <property type="evidence" value="ECO:0007669"/>
    <property type="project" value="InterPro"/>
</dbReference>
<proteinExistence type="inferred from homology"/>
<dbReference type="EMBL" id="POSP01000001">
    <property type="protein sequence ID" value="PND40174.1"/>
    <property type="molecule type" value="Genomic_DNA"/>
</dbReference>
<comment type="function">
    <text evidence="10">Interacts with outer membrane receptor proteins that carry out high-affinity binding and energy dependent uptake into the periplasmic space of specific substrates. It could act to transduce energy from the cytoplasmic membrane to specific energy-requiring processes in the outer membrane, resulting in the release into the periplasm of ligands bound by these outer membrane proteins.</text>
</comment>
<dbReference type="GO" id="GO:0055085">
    <property type="term" value="P:transmembrane transport"/>
    <property type="evidence" value="ECO:0007669"/>
    <property type="project" value="InterPro"/>
</dbReference>
<dbReference type="NCBIfam" id="TIGR01352">
    <property type="entry name" value="tonB_Cterm"/>
    <property type="match status" value="1"/>
</dbReference>
<evidence type="ECO:0000256" key="11">
    <source>
        <dbReference type="SAM" id="MobiDB-lite"/>
    </source>
</evidence>
<feature type="region of interest" description="Disordered" evidence="11">
    <location>
        <begin position="60"/>
        <end position="79"/>
    </location>
</feature>
<dbReference type="GO" id="GO:0031992">
    <property type="term" value="F:energy transducer activity"/>
    <property type="evidence" value="ECO:0007669"/>
    <property type="project" value="InterPro"/>
</dbReference>
<dbReference type="PROSITE" id="PS52015">
    <property type="entry name" value="TONB_CTD"/>
    <property type="match status" value="1"/>
</dbReference>
<dbReference type="SUPFAM" id="SSF74653">
    <property type="entry name" value="TolA/TonB C-terminal domain"/>
    <property type="match status" value="1"/>
</dbReference>
<evidence type="ECO:0000256" key="9">
    <source>
        <dbReference type="ARBA" id="ARBA00023136"/>
    </source>
</evidence>
<keyword evidence="9" id="KW-0472">Membrane</keyword>